<dbReference type="EMBL" id="BK015544">
    <property type="protein sequence ID" value="DAE12155.1"/>
    <property type="molecule type" value="Genomic_DNA"/>
</dbReference>
<accession>A0A8S5Q077</accession>
<sequence>MTKEIVEKIANSYTPLQVDDLSVEDKKALYVVLAKKGFTLATFYLRFFQKGFSKWEIEGINECKRQFLLLPDVSQLLLDYVGEDDPQMVNGDKGYLYTLAQSDEPGLFYSCLKRANAGMCNKFIAYMNERGMSAATVIKRFTVENWKPWEQEGIRSILASYTTNE</sequence>
<reference evidence="1" key="1">
    <citation type="journal article" date="2021" name="Proc. Natl. Acad. Sci. U.S.A.">
        <title>A Catalog of Tens of Thousands of Viruses from Human Metagenomes Reveals Hidden Associations with Chronic Diseases.</title>
        <authorList>
            <person name="Tisza M.J."/>
            <person name="Buck C.B."/>
        </authorList>
    </citation>
    <scope>NUCLEOTIDE SEQUENCE</scope>
    <source>
        <strain evidence="1">CtMOb8</strain>
    </source>
</reference>
<evidence type="ECO:0000313" key="1">
    <source>
        <dbReference type="EMBL" id="DAE12155.1"/>
    </source>
</evidence>
<protein>
    <submittedName>
        <fullName evidence="1">Uncharacterized protein</fullName>
    </submittedName>
</protein>
<organism evidence="1">
    <name type="scientific">Siphoviridae sp. ctMOb8</name>
    <dbReference type="NCBI Taxonomy" id="2825460"/>
    <lineage>
        <taxon>Viruses</taxon>
        <taxon>Duplodnaviria</taxon>
        <taxon>Heunggongvirae</taxon>
        <taxon>Uroviricota</taxon>
        <taxon>Caudoviricetes</taxon>
    </lineage>
</organism>
<name>A0A8S5Q077_9CAUD</name>
<proteinExistence type="predicted"/>